<dbReference type="Proteomes" id="UP001138768">
    <property type="component" value="Unassembled WGS sequence"/>
</dbReference>
<keyword evidence="2" id="KW-1185">Reference proteome</keyword>
<dbReference type="AlphaFoldDB" id="A0A9X0WDM5"/>
<protein>
    <submittedName>
        <fullName evidence="1">Nucleotidyltransferase</fullName>
    </submittedName>
</protein>
<comment type="caution">
    <text evidence="1">The sequence shown here is derived from an EMBL/GenBank/DDBJ whole genome shotgun (WGS) entry which is preliminary data.</text>
</comment>
<dbReference type="PANTHER" id="PTHR34817">
    <property type="entry name" value="NUCLEOTIDYLTRANSFERASE"/>
    <property type="match status" value="1"/>
</dbReference>
<evidence type="ECO:0000313" key="1">
    <source>
        <dbReference type="EMBL" id="MBK1621501.1"/>
    </source>
</evidence>
<dbReference type="PANTHER" id="PTHR34817:SF2">
    <property type="entry name" value="NUCLEOTIDYLTRANSFERASE"/>
    <property type="match status" value="1"/>
</dbReference>
<dbReference type="EMBL" id="NRRY01000079">
    <property type="protein sequence ID" value="MBK1621501.1"/>
    <property type="molecule type" value="Genomic_DNA"/>
</dbReference>
<dbReference type="InterPro" id="IPR018775">
    <property type="entry name" value="RlaP"/>
</dbReference>
<dbReference type="RefSeq" id="WP_200250902.1">
    <property type="nucleotide sequence ID" value="NZ_NRRY01000079.1"/>
</dbReference>
<name>A0A9X0WDM5_9GAMM</name>
<evidence type="ECO:0000313" key="2">
    <source>
        <dbReference type="Proteomes" id="UP001138768"/>
    </source>
</evidence>
<accession>A0A9X0WDM5</accession>
<proteinExistence type="predicted"/>
<sequence length="270" mass="30754">MVAHERCATILSALTAIEAEHEVRILFACESGSRGWGFASPDSDFDVRFLYVHPLPWYLRVRPQRAVIEQPISGDLDINGWELRKALGLLGKGNATLIEWLDSPIVYRADPVFLQRLRALAESVYQPERAFHHYVHMARGNYRDFLTREQVRLKKYFYVLRPLLATLWIEQERGPVPMRFETLAETLIDEPELRAAIEQLLVIKRSVGEAEVGAPLPILNAFIDHELTRLEAVMPPPTRPIDEAALDRLLLETVMRTASSAETTETSNAE</sequence>
<organism evidence="1 2">
    <name type="scientific">Lamprobacter modestohalophilus</name>
    <dbReference type="NCBI Taxonomy" id="1064514"/>
    <lineage>
        <taxon>Bacteria</taxon>
        <taxon>Pseudomonadati</taxon>
        <taxon>Pseudomonadota</taxon>
        <taxon>Gammaproteobacteria</taxon>
        <taxon>Chromatiales</taxon>
        <taxon>Chromatiaceae</taxon>
        <taxon>Lamprobacter</taxon>
    </lineage>
</organism>
<gene>
    <name evidence="1" type="ORF">CKO42_24435</name>
</gene>
<dbReference type="Pfam" id="PF10127">
    <property type="entry name" value="RlaP"/>
    <property type="match status" value="1"/>
</dbReference>
<reference evidence="1 2" key="1">
    <citation type="journal article" date="2020" name="Microorganisms">
        <title>Osmotic Adaptation and Compatible Solute Biosynthesis of Phototrophic Bacteria as Revealed from Genome Analyses.</title>
        <authorList>
            <person name="Imhoff J.F."/>
            <person name="Rahn T."/>
            <person name="Kunzel S."/>
            <person name="Keller A."/>
            <person name="Neulinger S.C."/>
        </authorList>
    </citation>
    <scope>NUCLEOTIDE SEQUENCE [LARGE SCALE GENOMIC DNA]</scope>
    <source>
        <strain evidence="1 2">DSM 25653</strain>
    </source>
</reference>